<comment type="similarity">
    <text evidence="1">Belongs to the bacterial solute-binding protein 3 family.</text>
</comment>
<sequence>MRLICLRVALIMSQFYIVLWNTCEGRETNVFFHQEKESLLTYLTSEEKQYLEERPSFTYCVDPQWKPLEWIDSAYRHQGYIADYLALISHGLGVDFKLLPTNSWSSTLEAIKRRDCDFISAAMQTHVREPYVNFTQPYLSYAFAIAVHKDIDWNAGGSYKSKTIALVEGYSYEEKLRANYPDIKLRHVKSVREGMNLASALKVDGFVDSAMVIAYSINHDGYMNLKIAERLPEHMRLSIAVRNDDDVLLRVLNKAVQNINENEKREIQEYWETKYVTTDLVPAWVLFFSKSAIVFYGLICLIFIFSMKRKQQSKPLLTQSQGLPPPNRRVYSRSEIQEILIETNCKNNTGNYMPMLLKMDGADFLTEELSLERFFQVQKQFEMQCLDLLPDGSYIGNWLNYSYLVLIPHIHRSNLVVIAEHVRYEISYSGVKQGTRLTASVLVPKDQGYDELLAYVHSMSSCFSNYSKSKDIVLTYPIEHRPLLPEDRVVL</sequence>
<comment type="caution">
    <text evidence="5">The sequence shown here is derived from an EMBL/GenBank/DDBJ whole genome shotgun (WGS) entry which is preliminary data.</text>
</comment>
<keyword evidence="3" id="KW-0812">Transmembrane</keyword>
<dbReference type="Pfam" id="PF00497">
    <property type="entry name" value="SBP_bac_3"/>
    <property type="match status" value="1"/>
</dbReference>
<evidence type="ECO:0000313" key="6">
    <source>
        <dbReference type="Proteomes" id="UP000180253"/>
    </source>
</evidence>
<evidence type="ECO:0000256" key="1">
    <source>
        <dbReference type="ARBA" id="ARBA00010333"/>
    </source>
</evidence>
<dbReference type="Gene3D" id="3.40.190.10">
    <property type="entry name" value="Periplasmic binding protein-like II"/>
    <property type="match status" value="2"/>
</dbReference>
<feature type="domain" description="Solute-binding protein family 3/N-terminal" evidence="4">
    <location>
        <begin position="56"/>
        <end position="275"/>
    </location>
</feature>
<dbReference type="EMBL" id="MNAN01000032">
    <property type="protein sequence ID" value="OHU94913.1"/>
    <property type="molecule type" value="Genomic_DNA"/>
</dbReference>
<dbReference type="PANTHER" id="PTHR35936:SF19">
    <property type="entry name" value="AMINO-ACID-BINDING PROTEIN YXEM-RELATED"/>
    <property type="match status" value="1"/>
</dbReference>
<proteinExistence type="inferred from homology"/>
<reference evidence="5 6" key="1">
    <citation type="submission" date="2016-10" db="EMBL/GenBank/DDBJ databases">
        <title>Pseudoalteromonas amylolytica sp. nov., isolated from the surface seawater.</title>
        <authorList>
            <person name="Wu Y.-H."/>
            <person name="Cheng H."/>
            <person name="Jin X.-B."/>
            <person name="Wang C.-S."/>
            <person name="Xu X.-W."/>
        </authorList>
    </citation>
    <scope>NUCLEOTIDE SEQUENCE [LARGE SCALE GENOMIC DNA]</scope>
    <source>
        <strain evidence="5 6">JCM 12483</strain>
    </source>
</reference>
<organism evidence="5 6">
    <name type="scientific">Pseudoalteromonas byunsanensis</name>
    <dbReference type="NCBI Taxonomy" id="327939"/>
    <lineage>
        <taxon>Bacteria</taxon>
        <taxon>Pseudomonadati</taxon>
        <taxon>Pseudomonadota</taxon>
        <taxon>Gammaproteobacteria</taxon>
        <taxon>Alteromonadales</taxon>
        <taxon>Pseudoalteromonadaceae</taxon>
        <taxon>Pseudoalteromonas</taxon>
    </lineage>
</organism>
<dbReference type="OrthoDB" id="9180959at2"/>
<evidence type="ECO:0000256" key="2">
    <source>
        <dbReference type="ARBA" id="ARBA00022729"/>
    </source>
</evidence>
<feature type="transmembrane region" description="Helical" evidence="3">
    <location>
        <begin position="283"/>
        <end position="305"/>
    </location>
</feature>
<dbReference type="Proteomes" id="UP000180253">
    <property type="component" value="Unassembled WGS sequence"/>
</dbReference>
<protein>
    <recommendedName>
        <fullName evidence="4">Solute-binding protein family 3/N-terminal domain-containing protein</fullName>
    </recommendedName>
</protein>
<keyword evidence="3" id="KW-1133">Transmembrane helix</keyword>
<accession>A0A1S1N6C3</accession>
<evidence type="ECO:0000259" key="4">
    <source>
        <dbReference type="SMART" id="SM00062"/>
    </source>
</evidence>
<evidence type="ECO:0000313" key="5">
    <source>
        <dbReference type="EMBL" id="OHU94913.1"/>
    </source>
</evidence>
<evidence type="ECO:0000256" key="3">
    <source>
        <dbReference type="SAM" id="Phobius"/>
    </source>
</evidence>
<dbReference type="SUPFAM" id="SSF53850">
    <property type="entry name" value="Periplasmic binding protein-like II"/>
    <property type="match status" value="1"/>
</dbReference>
<gene>
    <name evidence="5" type="ORF">BIW53_12900</name>
</gene>
<dbReference type="SMART" id="SM00062">
    <property type="entry name" value="PBPb"/>
    <property type="match status" value="1"/>
</dbReference>
<keyword evidence="2" id="KW-0732">Signal</keyword>
<dbReference type="AlphaFoldDB" id="A0A1S1N6C3"/>
<name>A0A1S1N6C3_9GAMM</name>
<dbReference type="CDD" id="cd13708">
    <property type="entry name" value="PBP2_BvgS_like_1"/>
    <property type="match status" value="1"/>
</dbReference>
<dbReference type="InterPro" id="IPR001638">
    <property type="entry name" value="Solute-binding_3/MltF_N"/>
</dbReference>
<dbReference type="PANTHER" id="PTHR35936">
    <property type="entry name" value="MEMBRANE-BOUND LYTIC MUREIN TRANSGLYCOSYLASE F"/>
    <property type="match status" value="1"/>
</dbReference>
<keyword evidence="3" id="KW-0472">Membrane</keyword>
<keyword evidence="6" id="KW-1185">Reference proteome</keyword>
<dbReference type="STRING" id="327939.BIW53_12900"/>